<dbReference type="Proteomes" id="UP001385951">
    <property type="component" value="Unassembled WGS sequence"/>
</dbReference>
<dbReference type="AlphaFoldDB" id="A0AAW0FR84"/>
<evidence type="ECO:0000313" key="1">
    <source>
        <dbReference type="EMBL" id="KAK7680739.1"/>
    </source>
</evidence>
<dbReference type="EMBL" id="JASBNA010000046">
    <property type="protein sequence ID" value="KAK7680739.1"/>
    <property type="molecule type" value="Genomic_DNA"/>
</dbReference>
<evidence type="ECO:0000313" key="2">
    <source>
        <dbReference type="Proteomes" id="UP001385951"/>
    </source>
</evidence>
<accession>A0AAW0FR84</accession>
<gene>
    <name evidence="1" type="ORF">QCA50_016047</name>
</gene>
<organism evidence="1 2">
    <name type="scientific">Cerrena zonata</name>
    <dbReference type="NCBI Taxonomy" id="2478898"/>
    <lineage>
        <taxon>Eukaryota</taxon>
        <taxon>Fungi</taxon>
        <taxon>Dikarya</taxon>
        <taxon>Basidiomycota</taxon>
        <taxon>Agaricomycotina</taxon>
        <taxon>Agaricomycetes</taxon>
        <taxon>Polyporales</taxon>
        <taxon>Cerrenaceae</taxon>
        <taxon>Cerrena</taxon>
    </lineage>
</organism>
<proteinExistence type="predicted"/>
<protein>
    <submittedName>
        <fullName evidence="1">Uncharacterized protein</fullName>
    </submittedName>
</protein>
<sequence>MPVTYRQRITAIISFGQQQGDEPEEGKCFTFPWVLSQVRKQKLPTGPHVETFTKKVLKGEVFRGRLEVENQAELAKKRWGDDLTFSITVVGEK</sequence>
<reference evidence="1 2" key="1">
    <citation type="submission" date="2022-09" db="EMBL/GenBank/DDBJ databases">
        <authorList>
            <person name="Palmer J.M."/>
        </authorList>
    </citation>
    <scope>NUCLEOTIDE SEQUENCE [LARGE SCALE GENOMIC DNA]</scope>
    <source>
        <strain evidence="1 2">DSM 7382</strain>
    </source>
</reference>
<comment type="caution">
    <text evidence="1">The sequence shown here is derived from an EMBL/GenBank/DDBJ whole genome shotgun (WGS) entry which is preliminary data.</text>
</comment>
<name>A0AAW0FR84_9APHY</name>
<keyword evidence="2" id="KW-1185">Reference proteome</keyword>